<evidence type="ECO:0000256" key="6">
    <source>
        <dbReference type="SAM" id="MobiDB-lite"/>
    </source>
</evidence>
<dbReference type="InterPro" id="IPR038508">
    <property type="entry name" value="ArfGAP_dom_sf"/>
</dbReference>
<feature type="region of interest" description="Disordered" evidence="6">
    <location>
        <begin position="142"/>
        <end position="270"/>
    </location>
</feature>
<dbReference type="InterPro" id="IPR037278">
    <property type="entry name" value="ARFGAP/RecO"/>
</dbReference>
<feature type="compositionally biased region" description="Basic and acidic residues" evidence="6">
    <location>
        <begin position="254"/>
        <end position="270"/>
    </location>
</feature>
<evidence type="ECO:0000256" key="4">
    <source>
        <dbReference type="ARBA" id="ARBA00022833"/>
    </source>
</evidence>
<feature type="compositionally biased region" description="Pro residues" evidence="6">
    <location>
        <begin position="198"/>
        <end position="207"/>
    </location>
</feature>
<dbReference type="Pfam" id="PF01412">
    <property type="entry name" value="ArfGap"/>
    <property type="match status" value="1"/>
</dbReference>
<dbReference type="PANTHER" id="PTHR45686">
    <property type="entry name" value="ADP-RIBOSYLATION FACTOR GTPASE ACTIVATING PROTEIN 3, ISOFORM H-RELATED"/>
    <property type="match status" value="1"/>
</dbReference>
<keyword evidence="4" id="KW-0862">Zinc</keyword>
<organism evidence="8 9">
    <name type="scientific">Pterulicium gracile</name>
    <dbReference type="NCBI Taxonomy" id="1884261"/>
    <lineage>
        <taxon>Eukaryota</taxon>
        <taxon>Fungi</taxon>
        <taxon>Dikarya</taxon>
        <taxon>Basidiomycota</taxon>
        <taxon>Agaricomycotina</taxon>
        <taxon>Agaricomycetes</taxon>
        <taxon>Agaricomycetidae</taxon>
        <taxon>Agaricales</taxon>
        <taxon>Pleurotineae</taxon>
        <taxon>Pterulaceae</taxon>
        <taxon>Pterulicium</taxon>
    </lineage>
</organism>
<keyword evidence="9" id="KW-1185">Reference proteome</keyword>
<dbReference type="Proteomes" id="UP000305067">
    <property type="component" value="Unassembled WGS sequence"/>
</dbReference>
<dbReference type="STRING" id="1884261.A0A5C3QI39"/>
<feature type="region of interest" description="Disordered" evidence="6">
    <location>
        <begin position="411"/>
        <end position="432"/>
    </location>
</feature>
<accession>A0A5C3QI39</accession>
<dbReference type="SMART" id="SM00105">
    <property type="entry name" value="ArfGap"/>
    <property type="match status" value="1"/>
</dbReference>
<keyword evidence="2" id="KW-0479">Metal-binding</keyword>
<feature type="compositionally biased region" description="Low complexity" evidence="6">
    <location>
        <begin position="158"/>
        <end position="168"/>
    </location>
</feature>
<dbReference type="AlphaFoldDB" id="A0A5C3QI39"/>
<name>A0A5C3QI39_9AGAR</name>
<protein>
    <recommendedName>
        <fullName evidence="7">Arf-GAP domain-containing protein</fullName>
    </recommendedName>
</protein>
<dbReference type="FunFam" id="1.10.220.150:FF:000004">
    <property type="entry name" value="Putative ADP-ribosylation factor GTPase-activating protein 2"/>
    <property type="match status" value="1"/>
</dbReference>
<evidence type="ECO:0000256" key="5">
    <source>
        <dbReference type="PROSITE-ProRule" id="PRU00288"/>
    </source>
</evidence>
<proteinExistence type="predicted"/>
<evidence type="ECO:0000313" key="8">
    <source>
        <dbReference type="EMBL" id="TFL01723.1"/>
    </source>
</evidence>
<dbReference type="CDD" id="cd08831">
    <property type="entry name" value="ArfGap_ArfGap2_3_like"/>
    <property type="match status" value="1"/>
</dbReference>
<keyword evidence="3 5" id="KW-0863">Zinc-finger</keyword>
<dbReference type="PROSITE" id="PS50115">
    <property type="entry name" value="ARFGAP"/>
    <property type="match status" value="1"/>
</dbReference>
<feature type="compositionally biased region" description="Low complexity" evidence="6">
    <location>
        <begin position="208"/>
        <end position="241"/>
    </location>
</feature>
<dbReference type="GO" id="GO:0005096">
    <property type="term" value="F:GTPase activator activity"/>
    <property type="evidence" value="ECO:0007669"/>
    <property type="project" value="UniProtKB-KW"/>
</dbReference>
<evidence type="ECO:0000313" key="9">
    <source>
        <dbReference type="Proteomes" id="UP000305067"/>
    </source>
</evidence>
<sequence length="483" mass="51553">MAEPTKQETERVFRVLKSQKANKTCFDCNARNPTWSSVTFGVYICLDCSSVHRNMGVHISFVRSTNLDSWQLAQLRNMKVGGNASATEFFNKHGGISMLSDSDTKKKYSSRVGELYREELGRRVKEDALKFPAGIHVEGAEAVPTPVAAEEGGDDFFTSWSKPSTPKSSNPPTPRVSTPPVIGRNASISSANSSQAPSPAPTSPPAPATRTTTTSAAASRASKLGSVSRLNSSSSVSSAAPKKSKLGLGAAKTKPVDFAEAERKAKEEEERIKKLGYDRLREEEEERVRKAEAATQAAALEKMRALEIGNKPAAAASTAGTSAKPAGFPRLGFGAIPTAANTAAPAAAPSRCVSLPIADDSPTTAREKFGGQKAISSDMYFGRNDYDANSVREAQSRLQTFSGATAISSNQYFGRDDEDDADRGMDNNILGDGSLANLETAARDAYSKFMANPDVQNVGDNIRAGALKLSDYLATMSENNNQR</sequence>
<dbReference type="InterPro" id="IPR001164">
    <property type="entry name" value="ArfGAP_dom"/>
</dbReference>
<feature type="domain" description="Arf-GAP" evidence="7">
    <location>
        <begin position="10"/>
        <end position="120"/>
    </location>
</feature>
<evidence type="ECO:0000259" key="7">
    <source>
        <dbReference type="PROSITE" id="PS50115"/>
    </source>
</evidence>
<evidence type="ECO:0000256" key="2">
    <source>
        <dbReference type="ARBA" id="ARBA00022723"/>
    </source>
</evidence>
<evidence type="ECO:0000256" key="1">
    <source>
        <dbReference type="ARBA" id="ARBA00022468"/>
    </source>
</evidence>
<dbReference type="GO" id="GO:0000139">
    <property type="term" value="C:Golgi membrane"/>
    <property type="evidence" value="ECO:0007669"/>
    <property type="project" value="GOC"/>
</dbReference>
<gene>
    <name evidence="8" type="ORF">BDV98DRAFT_506909</name>
</gene>
<evidence type="ECO:0000256" key="3">
    <source>
        <dbReference type="ARBA" id="ARBA00022771"/>
    </source>
</evidence>
<dbReference type="OrthoDB" id="983479at2759"/>
<dbReference type="EMBL" id="ML178824">
    <property type="protein sequence ID" value="TFL01723.1"/>
    <property type="molecule type" value="Genomic_DNA"/>
</dbReference>
<dbReference type="PANTHER" id="PTHR45686:SF4">
    <property type="entry name" value="ADP-RIBOSYLATION FACTOR GTPASE ACTIVATING PROTEIN 3, ISOFORM H"/>
    <property type="match status" value="1"/>
</dbReference>
<keyword evidence="1" id="KW-0343">GTPase activation</keyword>
<dbReference type="Gene3D" id="1.10.220.150">
    <property type="entry name" value="Arf GTPase activating protein"/>
    <property type="match status" value="1"/>
</dbReference>
<feature type="compositionally biased region" description="Low complexity" evidence="6">
    <location>
        <begin position="186"/>
        <end position="197"/>
    </location>
</feature>
<dbReference type="GO" id="GO:0008270">
    <property type="term" value="F:zinc ion binding"/>
    <property type="evidence" value="ECO:0007669"/>
    <property type="project" value="UniProtKB-KW"/>
</dbReference>
<dbReference type="SUPFAM" id="SSF57863">
    <property type="entry name" value="ArfGap/RecO-like zinc finger"/>
    <property type="match status" value="1"/>
</dbReference>
<dbReference type="GO" id="GO:0048205">
    <property type="term" value="P:COPI coating of Golgi vesicle"/>
    <property type="evidence" value="ECO:0007669"/>
    <property type="project" value="TreeGrafter"/>
</dbReference>
<reference evidence="8 9" key="1">
    <citation type="journal article" date="2019" name="Nat. Ecol. Evol.">
        <title>Megaphylogeny resolves global patterns of mushroom evolution.</title>
        <authorList>
            <person name="Varga T."/>
            <person name="Krizsan K."/>
            <person name="Foldi C."/>
            <person name="Dima B."/>
            <person name="Sanchez-Garcia M."/>
            <person name="Sanchez-Ramirez S."/>
            <person name="Szollosi G.J."/>
            <person name="Szarkandi J.G."/>
            <person name="Papp V."/>
            <person name="Albert L."/>
            <person name="Andreopoulos W."/>
            <person name="Angelini C."/>
            <person name="Antonin V."/>
            <person name="Barry K.W."/>
            <person name="Bougher N.L."/>
            <person name="Buchanan P."/>
            <person name="Buyck B."/>
            <person name="Bense V."/>
            <person name="Catcheside P."/>
            <person name="Chovatia M."/>
            <person name="Cooper J."/>
            <person name="Damon W."/>
            <person name="Desjardin D."/>
            <person name="Finy P."/>
            <person name="Geml J."/>
            <person name="Haridas S."/>
            <person name="Hughes K."/>
            <person name="Justo A."/>
            <person name="Karasinski D."/>
            <person name="Kautmanova I."/>
            <person name="Kiss B."/>
            <person name="Kocsube S."/>
            <person name="Kotiranta H."/>
            <person name="LaButti K.M."/>
            <person name="Lechner B.E."/>
            <person name="Liimatainen K."/>
            <person name="Lipzen A."/>
            <person name="Lukacs Z."/>
            <person name="Mihaltcheva S."/>
            <person name="Morgado L.N."/>
            <person name="Niskanen T."/>
            <person name="Noordeloos M.E."/>
            <person name="Ohm R.A."/>
            <person name="Ortiz-Santana B."/>
            <person name="Ovrebo C."/>
            <person name="Racz N."/>
            <person name="Riley R."/>
            <person name="Savchenko A."/>
            <person name="Shiryaev A."/>
            <person name="Soop K."/>
            <person name="Spirin V."/>
            <person name="Szebenyi C."/>
            <person name="Tomsovsky M."/>
            <person name="Tulloss R.E."/>
            <person name="Uehling J."/>
            <person name="Grigoriev I.V."/>
            <person name="Vagvolgyi C."/>
            <person name="Papp T."/>
            <person name="Martin F.M."/>
            <person name="Miettinen O."/>
            <person name="Hibbett D.S."/>
            <person name="Nagy L.G."/>
        </authorList>
    </citation>
    <scope>NUCLEOTIDE SEQUENCE [LARGE SCALE GENOMIC DNA]</scope>
    <source>
        <strain evidence="8 9">CBS 309.79</strain>
    </source>
</reference>
<dbReference type="PRINTS" id="PR00405">
    <property type="entry name" value="REVINTRACTNG"/>
</dbReference>